<dbReference type="EMBL" id="CADCWJ010000157">
    <property type="protein sequence ID" value="CAA9548250.1"/>
    <property type="molecule type" value="Genomic_DNA"/>
</dbReference>
<dbReference type="AlphaFoldDB" id="A0A6J4UIJ3"/>
<accession>A0A6J4UIJ3</accession>
<sequence>MPRLPVVVASVTDVATIDARRIMNPIINVPGHARRLMFRW</sequence>
<protein>
    <submittedName>
        <fullName evidence="1">Uncharacterized protein</fullName>
    </submittedName>
</protein>
<evidence type="ECO:0000313" key="1">
    <source>
        <dbReference type="EMBL" id="CAA9548250.1"/>
    </source>
</evidence>
<name>A0A6J4UIJ3_9BACT</name>
<proteinExistence type="predicted"/>
<gene>
    <name evidence="1" type="ORF">AVDCRST_MAG87-650</name>
</gene>
<reference evidence="1" key="1">
    <citation type="submission" date="2020-02" db="EMBL/GenBank/DDBJ databases">
        <authorList>
            <person name="Meier V. D."/>
        </authorList>
    </citation>
    <scope>NUCLEOTIDE SEQUENCE</scope>
    <source>
        <strain evidence="1">AVDCRST_MAG87</strain>
    </source>
</reference>
<organism evidence="1">
    <name type="scientific">uncultured Thermomicrobiales bacterium</name>
    <dbReference type="NCBI Taxonomy" id="1645740"/>
    <lineage>
        <taxon>Bacteria</taxon>
        <taxon>Pseudomonadati</taxon>
        <taxon>Thermomicrobiota</taxon>
        <taxon>Thermomicrobia</taxon>
        <taxon>Thermomicrobiales</taxon>
        <taxon>environmental samples</taxon>
    </lineage>
</organism>